<dbReference type="Gene3D" id="1.10.510.10">
    <property type="entry name" value="Transferase(Phosphotransferase) domain 1"/>
    <property type="match status" value="1"/>
</dbReference>
<keyword evidence="2" id="KW-0808">Transferase</keyword>
<feature type="transmembrane region" description="Helical" evidence="7">
    <location>
        <begin position="667"/>
        <end position="689"/>
    </location>
</feature>
<feature type="transmembrane region" description="Helical" evidence="7">
    <location>
        <begin position="730"/>
        <end position="750"/>
    </location>
</feature>
<protein>
    <recommendedName>
        <fullName evidence="1">non-specific serine/threonine protein kinase</fullName>
        <ecNumber evidence="1">2.7.11.1</ecNumber>
    </recommendedName>
</protein>
<feature type="transmembrane region" description="Helical" evidence="7">
    <location>
        <begin position="600"/>
        <end position="619"/>
    </location>
</feature>
<evidence type="ECO:0000313" key="10">
    <source>
        <dbReference type="Proteomes" id="UP000597444"/>
    </source>
</evidence>
<keyword evidence="3 6" id="KW-0547">Nucleotide-binding</keyword>
<keyword evidence="7" id="KW-1133">Transmembrane helix</keyword>
<organism evidence="9 10">
    <name type="scientific">Reticulibacter mediterranei</name>
    <dbReference type="NCBI Taxonomy" id="2778369"/>
    <lineage>
        <taxon>Bacteria</taxon>
        <taxon>Bacillati</taxon>
        <taxon>Chloroflexota</taxon>
        <taxon>Ktedonobacteria</taxon>
        <taxon>Ktedonobacterales</taxon>
        <taxon>Reticulibacteraceae</taxon>
        <taxon>Reticulibacter</taxon>
    </lineage>
</organism>
<dbReference type="Pfam" id="PF00069">
    <property type="entry name" value="Pkinase"/>
    <property type="match status" value="1"/>
</dbReference>
<keyword evidence="4" id="KW-0418">Kinase</keyword>
<evidence type="ECO:0000256" key="1">
    <source>
        <dbReference type="ARBA" id="ARBA00012513"/>
    </source>
</evidence>
<dbReference type="InterPro" id="IPR000719">
    <property type="entry name" value="Prot_kinase_dom"/>
</dbReference>
<accession>A0A8J3IND9</accession>
<dbReference type="CDD" id="cd14014">
    <property type="entry name" value="STKc_PknB_like"/>
    <property type="match status" value="1"/>
</dbReference>
<evidence type="ECO:0000256" key="3">
    <source>
        <dbReference type="ARBA" id="ARBA00022741"/>
    </source>
</evidence>
<dbReference type="InterPro" id="IPR017441">
    <property type="entry name" value="Protein_kinase_ATP_BS"/>
</dbReference>
<sequence>MLHHKRYLILRTIGRGGMGAVYQAKDLKRHVLCAIKEMSLSMVPPEEQAQAIQNFKDEAKILWGLNHPNLPTFYGFFSENQRHFLVMEFIDGRTLEDLLEQNRGPFSERRVLGWARQLCDVLEYLHSQNPPVIFRDMKPGNAMLTRDGQVKLIDFGIARLFRPTGSVDTQLLGTPGFAPPEQYGSAQTDERSDIYSLAMTLYQLLTDKLPETGFGLKDVRADNPRISLAVARALEKAAEMDADDRYDDIAEFRRALLGPGTFSFDNGDVATTPEELAALCARYPDEASDYIANGEIESWLYEIGETELARTARYIRTMSDEPMHAVERFLQAILGKNAYLRRPKSQTTSTGNSRGGRVQPMKTATHKVAVSLLVDPPVLQFGEVYQGVSGPLTITISGSHGRRVKGAIHTTEPWILIDQLQFDDATTDINVQINSTSLRAATHYTGSILIAPENEGAKEQIVTVEVDVQNYPVQNGWRPRGGKTIGADLDEEEYEEYDEGDELVMDKVATFSSDGQSQVLIRQQRASSISTRAKKYEEKYGRSTDTVGGWNPIQISSQRQLWIQHVLAFIAAMMVGSLGYTLLKALPPLAQTPLLSPSPWFIVILVLLVPATTFGALLVNRDGPWSFRDKINHACTGMLSSLAVLSLAEFIWQLVAHSNFAPAELVLMLAIASLGACVGAYSYISEYIIFGTSWLLSHLRWTVVTIAAVVGGIFGFLLTTSVALGCFTPFSIVIGAGVAIALVLRVDYLMKIQYS</sequence>
<dbReference type="InterPro" id="IPR011009">
    <property type="entry name" value="Kinase-like_dom_sf"/>
</dbReference>
<dbReference type="SUPFAM" id="SSF56112">
    <property type="entry name" value="Protein kinase-like (PK-like)"/>
    <property type="match status" value="1"/>
</dbReference>
<dbReference type="EMBL" id="BNJK01000001">
    <property type="protein sequence ID" value="GHO93496.1"/>
    <property type="molecule type" value="Genomic_DNA"/>
</dbReference>
<feature type="transmembrane region" description="Helical" evidence="7">
    <location>
        <begin position="631"/>
        <end position="655"/>
    </location>
</feature>
<comment type="caution">
    <text evidence="9">The sequence shown here is derived from an EMBL/GenBank/DDBJ whole genome shotgun (WGS) entry which is preliminary data.</text>
</comment>
<feature type="transmembrane region" description="Helical" evidence="7">
    <location>
        <begin position="701"/>
        <end position="724"/>
    </location>
</feature>
<feature type="domain" description="Protein kinase" evidence="8">
    <location>
        <begin position="7"/>
        <end position="257"/>
    </location>
</feature>
<dbReference type="PROSITE" id="PS50011">
    <property type="entry name" value="PROTEIN_KINASE_DOM"/>
    <property type="match status" value="1"/>
</dbReference>
<evidence type="ECO:0000256" key="5">
    <source>
        <dbReference type="ARBA" id="ARBA00022840"/>
    </source>
</evidence>
<evidence type="ECO:0000256" key="7">
    <source>
        <dbReference type="SAM" id="Phobius"/>
    </source>
</evidence>
<proteinExistence type="predicted"/>
<evidence type="ECO:0000259" key="8">
    <source>
        <dbReference type="PROSITE" id="PS50011"/>
    </source>
</evidence>
<reference evidence="9" key="1">
    <citation type="submission" date="2020-10" db="EMBL/GenBank/DDBJ databases">
        <title>Taxonomic study of unclassified bacteria belonging to the class Ktedonobacteria.</title>
        <authorList>
            <person name="Yabe S."/>
            <person name="Wang C.M."/>
            <person name="Zheng Y."/>
            <person name="Sakai Y."/>
            <person name="Cavaletti L."/>
            <person name="Monciardini P."/>
            <person name="Donadio S."/>
        </authorList>
    </citation>
    <scope>NUCLEOTIDE SEQUENCE</scope>
    <source>
        <strain evidence="9">ID150040</strain>
    </source>
</reference>
<keyword evidence="7" id="KW-0472">Membrane</keyword>
<dbReference type="GO" id="GO:0004674">
    <property type="term" value="F:protein serine/threonine kinase activity"/>
    <property type="evidence" value="ECO:0007669"/>
    <property type="project" value="UniProtKB-EC"/>
</dbReference>
<dbReference type="PANTHER" id="PTHR43289">
    <property type="entry name" value="MITOGEN-ACTIVATED PROTEIN KINASE KINASE KINASE 20-RELATED"/>
    <property type="match status" value="1"/>
</dbReference>
<keyword evidence="7" id="KW-0812">Transmembrane</keyword>
<dbReference type="Gene3D" id="3.30.200.20">
    <property type="entry name" value="Phosphorylase Kinase, domain 1"/>
    <property type="match status" value="1"/>
</dbReference>
<evidence type="ECO:0000256" key="4">
    <source>
        <dbReference type="ARBA" id="ARBA00022777"/>
    </source>
</evidence>
<name>A0A8J3IND9_9CHLR</name>
<feature type="transmembrane region" description="Helical" evidence="7">
    <location>
        <begin position="561"/>
        <end position="580"/>
    </location>
</feature>
<dbReference type="AlphaFoldDB" id="A0A8J3IND9"/>
<feature type="binding site" evidence="6">
    <location>
        <position position="36"/>
    </location>
    <ligand>
        <name>ATP</name>
        <dbReference type="ChEBI" id="CHEBI:30616"/>
    </ligand>
</feature>
<dbReference type="EC" id="2.7.11.1" evidence="1"/>
<evidence type="ECO:0000256" key="6">
    <source>
        <dbReference type="PROSITE-ProRule" id="PRU10141"/>
    </source>
</evidence>
<dbReference type="SMART" id="SM00220">
    <property type="entry name" value="S_TKc"/>
    <property type="match status" value="1"/>
</dbReference>
<dbReference type="PROSITE" id="PS00107">
    <property type="entry name" value="PROTEIN_KINASE_ATP"/>
    <property type="match status" value="1"/>
</dbReference>
<evidence type="ECO:0000313" key="9">
    <source>
        <dbReference type="EMBL" id="GHO93496.1"/>
    </source>
</evidence>
<evidence type="ECO:0000256" key="2">
    <source>
        <dbReference type="ARBA" id="ARBA00022679"/>
    </source>
</evidence>
<dbReference type="PANTHER" id="PTHR43289:SF6">
    <property type="entry name" value="SERINE_THREONINE-PROTEIN KINASE NEKL-3"/>
    <property type="match status" value="1"/>
</dbReference>
<gene>
    <name evidence="9" type="ORF">KSF_035440</name>
</gene>
<dbReference type="Proteomes" id="UP000597444">
    <property type="component" value="Unassembled WGS sequence"/>
</dbReference>
<dbReference type="GO" id="GO:0005524">
    <property type="term" value="F:ATP binding"/>
    <property type="evidence" value="ECO:0007669"/>
    <property type="project" value="UniProtKB-UniRule"/>
</dbReference>
<keyword evidence="5 6" id="KW-0067">ATP-binding</keyword>
<keyword evidence="10" id="KW-1185">Reference proteome</keyword>